<dbReference type="PANTHER" id="PTHR38460">
    <property type="entry name" value="TAUTOMERASE YOLI-RELATED"/>
    <property type="match status" value="1"/>
</dbReference>
<accession>A0A4R7BTA7</accession>
<dbReference type="RefSeq" id="WP_245513325.1">
    <property type="nucleotide sequence ID" value="NZ_SNZR01000015.1"/>
</dbReference>
<dbReference type="EMBL" id="SNZR01000015">
    <property type="protein sequence ID" value="TDR88142.1"/>
    <property type="molecule type" value="Genomic_DNA"/>
</dbReference>
<proteinExistence type="predicted"/>
<dbReference type="AlphaFoldDB" id="A0A4R7BTA7"/>
<dbReference type="InterPro" id="IPR014347">
    <property type="entry name" value="Tautomerase/MIF_sf"/>
</dbReference>
<dbReference type="PANTHER" id="PTHR38460:SF1">
    <property type="entry name" value="TAUTOMERASE YOLI-RELATED"/>
    <property type="match status" value="1"/>
</dbReference>
<dbReference type="Gene3D" id="3.30.429.10">
    <property type="entry name" value="Macrophage Migration Inhibitory Factor"/>
    <property type="match status" value="1"/>
</dbReference>
<name>A0A4R7BTA7_9HYPH</name>
<reference evidence="1 2" key="1">
    <citation type="submission" date="2019-03" db="EMBL/GenBank/DDBJ databases">
        <title>Genomic Encyclopedia of Type Strains, Phase IV (KMG-IV): sequencing the most valuable type-strain genomes for metagenomic binning, comparative biology and taxonomic classification.</title>
        <authorList>
            <person name="Goeker M."/>
        </authorList>
    </citation>
    <scope>NUCLEOTIDE SEQUENCE [LARGE SCALE GENOMIC DNA]</scope>
    <source>
        <strain evidence="1 2">DSM 25903</strain>
    </source>
</reference>
<keyword evidence="2" id="KW-1185">Reference proteome</keyword>
<keyword evidence="1" id="KW-0670">Pyruvate</keyword>
<comment type="caution">
    <text evidence="1">The sequence shown here is derived from an EMBL/GenBank/DDBJ whole genome shotgun (WGS) entry which is preliminary data.</text>
</comment>
<organism evidence="1 2">
    <name type="scientific">Enterovirga rhinocerotis</name>
    <dbReference type="NCBI Taxonomy" id="1339210"/>
    <lineage>
        <taxon>Bacteria</taxon>
        <taxon>Pseudomonadati</taxon>
        <taxon>Pseudomonadota</taxon>
        <taxon>Alphaproteobacteria</taxon>
        <taxon>Hyphomicrobiales</taxon>
        <taxon>Methylobacteriaceae</taxon>
        <taxon>Enterovirga</taxon>
    </lineage>
</organism>
<dbReference type="SUPFAM" id="SSF55331">
    <property type="entry name" value="Tautomerase/MIF"/>
    <property type="match status" value="1"/>
</dbReference>
<dbReference type="InterPro" id="IPR037479">
    <property type="entry name" value="Tauto_MSAD"/>
</dbReference>
<sequence length="117" mass="13149">MRGSETVLIEAVQSATLATLKVPDWDRDIVLDIYDNARRIVPTGRSERYTRIEVSLFSGRTIETKRAFYKALVDGLEALGVPRDEVKIILYEIPAENWGLRGGVPASELDLGFRIDI</sequence>
<gene>
    <name evidence="1" type="ORF">EV668_4011</name>
</gene>
<dbReference type="Pfam" id="PF14552">
    <property type="entry name" value="Tautomerase_2"/>
    <property type="match status" value="1"/>
</dbReference>
<protein>
    <submittedName>
        <fullName evidence="1">Phenylpyruvate tautomerase PptA (4-oxalocrotonate tautomerase family)</fullName>
    </submittedName>
</protein>
<evidence type="ECO:0000313" key="1">
    <source>
        <dbReference type="EMBL" id="TDR88142.1"/>
    </source>
</evidence>
<evidence type="ECO:0000313" key="2">
    <source>
        <dbReference type="Proteomes" id="UP000295122"/>
    </source>
</evidence>
<dbReference type="Proteomes" id="UP000295122">
    <property type="component" value="Unassembled WGS sequence"/>
</dbReference>